<name>A0ABU9WBI4_9BURK</name>
<dbReference type="EMBL" id="JBCPYA010000001">
    <property type="protein sequence ID" value="MEN2469376.1"/>
    <property type="molecule type" value="Genomic_DNA"/>
</dbReference>
<reference evidence="1 2" key="1">
    <citation type="submission" date="2024-05" db="EMBL/GenBank/DDBJ databases">
        <title>Burkholderia sp. Nov. a novel bacteria isolated from rhizosphere soil of Camellia sinensis.</title>
        <authorList>
            <person name="Dong Y."/>
        </authorList>
    </citation>
    <scope>NUCLEOTIDE SEQUENCE [LARGE SCALE GENOMIC DNA]</scope>
    <source>
        <strain evidence="1 2">GS2Y</strain>
    </source>
</reference>
<protein>
    <submittedName>
        <fullName evidence="1">Uncharacterized protein</fullName>
    </submittedName>
</protein>
<accession>A0ABU9WBI4</accession>
<dbReference type="Proteomes" id="UP001466933">
    <property type="component" value="Unassembled WGS sequence"/>
</dbReference>
<evidence type="ECO:0000313" key="1">
    <source>
        <dbReference type="EMBL" id="MEN2469376.1"/>
    </source>
</evidence>
<evidence type="ECO:0000313" key="2">
    <source>
        <dbReference type="Proteomes" id="UP001466933"/>
    </source>
</evidence>
<keyword evidence="2" id="KW-1185">Reference proteome</keyword>
<comment type="caution">
    <text evidence="1">The sequence shown here is derived from an EMBL/GenBank/DDBJ whole genome shotgun (WGS) entry which is preliminary data.</text>
</comment>
<proteinExistence type="predicted"/>
<sequence>MDAGHRPIPDDRVAACGIAPEHVIRAEQACFSGGIVLEYRHGRPVSDSPGSPESRIGAAGQAIDSLIANNLDCSPPRYLFSRQLPFESLLIRHVLFRLIELPTVSPF</sequence>
<gene>
    <name evidence="1" type="ORF">VOI36_05670</name>
</gene>
<dbReference type="RefSeq" id="WP_226800656.1">
    <property type="nucleotide sequence ID" value="NZ_JBCPYA010000001.1"/>
</dbReference>
<organism evidence="1 2">
    <name type="scientific">Burkholderia theae</name>
    <dbReference type="NCBI Taxonomy" id="3143496"/>
    <lineage>
        <taxon>Bacteria</taxon>
        <taxon>Pseudomonadati</taxon>
        <taxon>Pseudomonadota</taxon>
        <taxon>Betaproteobacteria</taxon>
        <taxon>Burkholderiales</taxon>
        <taxon>Burkholderiaceae</taxon>
        <taxon>Burkholderia</taxon>
    </lineage>
</organism>